<evidence type="ECO:0000256" key="1">
    <source>
        <dbReference type="SAM" id="Phobius"/>
    </source>
</evidence>
<keyword evidence="4" id="KW-1185">Reference proteome</keyword>
<dbReference type="InterPro" id="IPR005182">
    <property type="entry name" value="YdbS-like_PH"/>
</dbReference>
<accession>A0A518AZA6</accession>
<feature type="transmembrane region" description="Helical" evidence="1">
    <location>
        <begin position="48"/>
        <end position="70"/>
    </location>
</feature>
<reference evidence="3 4" key="1">
    <citation type="submission" date="2019-02" db="EMBL/GenBank/DDBJ databases">
        <title>Deep-cultivation of Planctomycetes and their phenomic and genomic characterization uncovers novel biology.</title>
        <authorList>
            <person name="Wiegand S."/>
            <person name="Jogler M."/>
            <person name="Boedeker C."/>
            <person name="Pinto D."/>
            <person name="Vollmers J."/>
            <person name="Rivas-Marin E."/>
            <person name="Kohn T."/>
            <person name="Peeters S.H."/>
            <person name="Heuer A."/>
            <person name="Rast P."/>
            <person name="Oberbeckmann S."/>
            <person name="Bunk B."/>
            <person name="Jeske O."/>
            <person name="Meyerdierks A."/>
            <person name="Storesund J.E."/>
            <person name="Kallscheuer N."/>
            <person name="Luecker S."/>
            <person name="Lage O.M."/>
            <person name="Pohl T."/>
            <person name="Merkel B.J."/>
            <person name="Hornburger P."/>
            <person name="Mueller R.-W."/>
            <person name="Bruemmer F."/>
            <person name="Labrenz M."/>
            <person name="Spormann A.M."/>
            <person name="Op den Camp H."/>
            <person name="Overmann J."/>
            <person name="Amann R."/>
            <person name="Jetten M.S.M."/>
            <person name="Mascher T."/>
            <person name="Medema M.H."/>
            <person name="Devos D.P."/>
            <person name="Kaster A.-K."/>
            <person name="Ovreas L."/>
            <person name="Rohde M."/>
            <person name="Galperin M.Y."/>
            <person name="Jogler C."/>
        </authorList>
    </citation>
    <scope>NUCLEOTIDE SEQUENCE [LARGE SCALE GENOMIC DNA]</scope>
    <source>
        <strain evidence="3 4">Pan216</strain>
    </source>
</reference>
<dbReference type="EMBL" id="CP036279">
    <property type="protein sequence ID" value="QDU60087.1"/>
    <property type="molecule type" value="Genomic_DNA"/>
</dbReference>
<protein>
    <recommendedName>
        <fullName evidence="2">YdbS-like PH domain-containing protein</fullName>
    </recommendedName>
</protein>
<dbReference type="Proteomes" id="UP000317093">
    <property type="component" value="Chromosome"/>
</dbReference>
<evidence type="ECO:0000259" key="2">
    <source>
        <dbReference type="Pfam" id="PF03703"/>
    </source>
</evidence>
<sequence length="162" mass="17905">MADETTASETPSPTPFGPERTITAYWATLGESNAANSVANALPLGLGLLIYVPAYLLKGLNVFSCIRYTLTNRRLRVDRGIQRRTVQSVPLEEIEEIRLANELEFTRTGDLEIVSQGRVVLRMVGIQDPRPARQTILDAVEARIQIGRIVERQAKARAMASA</sequence>
<keyword evidence="1" id="KW-0472">Membrane</keyword>
<evidence type="ECO:0000313" key="4">
    <source>
        <dbReference type="Proteomes" id="UP000317093"/>
    </source>
</evidence>
<keyword evidence="1" id="KW-0812">Transmembrane</keyword>
<feature type="domain" description="YdbS-like PH" evidence="2">
    <location>
        <begin position="66"/>
        <end position="133"/>
    </location>
</feature>
<dbReference type="AlphaFoldDB" id="A0A518AZA6"/>
<proteinExistence type="predicted"/>
<organism evidence="3 4">
    <name type="scientific">Kolteria novifilia</name>
    <dbReference type="NCBI Taxonomy" id="2527975"/>
    <lineage>
        <taxon>Bacteria</taxon>
        <taxon>Pseudomonadati</taxon>
        <taxon>Planctomycetota</taxon>
        <taxon>Planctomycetia</taxon>
        <taxon>Kolteriales</taxon>
        <taxon>Kolteriaceae</taxon>
        <taxon>Kolteria</taxon>
    </lineage>
</organism>
<dbReference type="KEGG" id="knv:Pan216_09240"/>
<keyword evidence="1" id="KW-1133">Transmembrane helix</keyword>
<name>A0A518AZA6_9BACT</name>
<gene>
    <name evidence="3" type="ORF">Pan216_09240</name>
</gene>
<dbReference type="OrthoDB" id="155986at2"/>
<dbReference type="RefSeq" id="WP_145255378.1">
    <property type="nucleotide sequence ID" value="NZ_CP036279.1"/>
</dbReference>
<evidence type="ECO:0000313" key="3">
    <source>
        <dbReference type="EMBL" id="QDU60087.1"/>
    </source>
</evidence>
<dbReference type="Pfam" id="PF03703">
    <property type="entry name" value="bPH_2"/>
    <property type="match status" value="1"/>
</dbReference>